<gene>
    <name evidence="1" type="ORF">B2M20_02345</name>
</gene>
<sequence length="183" mass="20808">MFRWFVGITLSVIAAAVIAGGVVWYLDRPSSYDECVVREMRGQPSVAMYTVQKVCAIRFRKEEELPLSYLGKGLDISMMPDFDKDPGVVLMGSKNFDNPPMIFTVTKNDTDYEITRAHVKVSHKWEADCSVIADGDWFDGPELIFKNNVANVNMPGELDEKTKLHRAPFCYRYTGIWGTPRKQ</sequence>
<comment type="caution">
    <text evidence="1">The sequence shown here is derived from an EMBL/GenBank/DDBJ whole genome shotgun (WGS) entry which is preliminary data.</text>
</comment>
<evidence type="ECO:0000313" key="2">
    <source>
        <dbReference type="Proteomes" id="UP000189940"/>
    </source>
</evidence>
<name>A0A1V4I2A4_NITVU</name>
<reference evidence="1 2" key="1">
    <citation type="submission" date="2017-02" db="EMBL/GenBank/DDBJ databases">
        <title>Genome sequence of the nitrite-oxidizing bacterium Nitrobacter vulgaris strain Ab1.</title>
        <authorList>
            <person name="Mellbye B.L."/>
            <person name="Davis E.W."/>
            <person name="Spieck E."/>
            <person name="Chang J.H."/>
            <person name="Bottomley P.J."/>
            <person name="Sayavedra-Soto L.A."/>
        </authorList>
    </citation>
    <scope>NUCLEOTIDE SEQUENCE [LARGE SCALE GENOMIC DNA]</scope>
    <source>
        <strain evidence="1 2">Ab1</strain>
    </source>
</reference>
<dbReference type="Proteomes" id="UP000189940">
    <property type="component" value="Unassembled WGS sequence"/>
</dbReference>
<accession>A0A1V4I2A4</accession>
<organism evidence="1 2">
    <name type="scientific">Nitrobacter vulgaris</name>
    <dbReference type="NCBI Taxonomy" id="29421"/>
    <lineage>
        <taxon>Bacteria</taxon>
        <taxon>Pseudomonadati</taxon>
        <taxon>Pseudomonadota</taxon>
        <taxon>Alphaproteobacteria</taxon>
        <taxon>Hyphomicrobiales</taxon>
        <taxon>Nitrobacteraceae</taxon>
        <taxon>Nitrobacter</taxon>
    </lineage>
</organism>
<dbReference type="EMBL" id="MWPQ01000005">
    <property type="protein sequence ID" value="OPH84356.1"/>
    <property type="molecule type" value="Genomic_DNA"/>
</dbReference>
<evidence type="ECO:0000313" key="1">
    <source>
        <dbReference type="EMBL" id="OPH84356.1"/>
    </source>
</evidence>
<dbReference type="AlphaFoldDB" id="A0A1V4I2A4"/>
<protein>
    <submittedName>
        <fullName evidence="1">Uncharacterized protein</fullName>
    </submittedName>
</protein>
<proteinExistence type="predicted"/>
<keyword evidence="2" id="KW-1185">Reference proteome</keyword>